<dbReference type="STRING" id="244447.ENSCSEP00000021936"/>
<dbReference type="GO" id="GO:0005524">
    <property type="term" value="F:ATP binding"/>
    <property type="evidence" value="ECO:0007669"/>
    <property type="project" value="UniProtKB-UniRule"/>
</dbReference>
<dbReference type="PANTHER" id="PTHR24058">
    <property type="entry name" value="DUAL SPECIFICITY PROTEIN KINASE"/>
    <property type="match status" value="1"/>
</dbReference>
<accession>A0A3P8W8H8</accession>
<dbReference type="Gene3D" id="3.30.200.20">
    <property type="entry name" value="Phosphorylase Kinase, domain 1"/>
    <property type="match status" value="1"/>
</dbReference>
<dbReference type="GO" id="GO:0042771">
    <property type="term" value="P:intrinsic apoptotic signaling pathway in response to DNA damage by p53 class mediator"/>
    <property type="evidence" value="ECO:0007669"/>
    <property type="project" value="TreeGrafter"/>
</dbReference>
<dbReference type="GO" id="GO:0004674">
    <property type="term" value="F:protein serine/threonine kinase activity"/>
    <property type="evidence" value="ECO:0007669"/>
    <property type="project" value="UniProtKB-KW"/>
</dbReference>
<dbReference type="GO" id="GO:0045944">
    <property type="term" value="P:positive regulation of transcription by RNA polymerase II"/>
    <property type="evidence" value="ECO:0007669"/>
    <property type="project" value="TreeGrafter"/>
</dbReference>
<keyword evidence="5 6" id="KW-0067">ATP-binding</keyword>
<keyword evidence="2" id="KW-0808">Transferase</keyword>
<dbReference type="PROSITE" id="PS00108">
    <property type="entry name" value="PROTEIN_KINASE_ST"/>
    <property type="match status" value="1"/>
</dbReference>
<dbReference type="Pfam" id="PF00069">
    <property type="entry name" value="Pkinase"/>
    <property type="match status" value="1"/>
</dbReference>
<dbReference type="GO" id="GO:0016605">
    <property type="term" value="C:PML body"/>
    <property type="evidence" value="ECO:0007669"/>
    <property type="project" value="TreeGrafter"/>
</dbReference>
<dbReference type="InterPro" id="IPR050494">
    <property type="entry name" value="Ser_Thr_dual-spec_kinase"/>
</dbReference>
<dbReference type="GO" id="GO:0005737">
    <property type="term" value="C:cytoplasm"/>
    <property type="evidence" value="ECO:0007669"/>
    <property type="project" value="TreeGrafter"/>
</dbReference>
<feature type="binding site" evidence="6">
    <location>
        <position position="35"/>
    </location>
    <ligand>
        <name>ATP</name>
        <dbReference type="ChEBI" id="CHEBI:30616"/>
    </ligand>
</feature>
<evidence type="ECO:0000256" key="4">
    <source>
        <dbReference type="ARBA" id="ARBA00022777"/>
    </source>
</evidence>
<dbReference type="GeneTree" id="ENSGT00940000159401"/>
<name>A0A3P8W8H8_CYNSE</name>
<evidence type="ECO:0000313" key="9">
    <source>
        <dbReference type="Ensembl" id="ENSCSEP00000021936.1"/>
    </source>
</evidence>
<organism evidence="9 10">
    <name type="scientific">Cynoglossus semilaevis</name>
    <name type="common">Tongue sole</name>
    <dbReference type="NCBI Taxonomy" id="244447"/>
    <lineage>
        <taxon>Eukaryota</taxon>
        <taxon>Metazoa</taxon>
        <taxon>Chordata</taxon>
        <taxon>Craniata</taxon>
        <taxon>Vertebrata</taxon>
        <taxon>Euteleostomi</taxon>
        <taxon>Actinopterygii</taxon>
        <taxon>Neopterygii</taxon>
        <taxon>Teleostei</taxon>
        <taxon>Neoteleostei</taxon>
        <taxon>Acanthomorphata</taxon>
        <taxon>Carangaria</taxon>
        <taxon>Pleuronectiformes</taxon>
        <taxon>Pleuronectoidei</taxon>
        <taxon>Cynoglossidae</taxon>
        <taxon>Cynoglossinae</taxon>
        <taxon>Cynoglossus</taxon>
    </lineage>
</organism>
<dbReference type="PROSITE" id="PS50011">
    <property type="entry name" value="PROTEIN_KINASE_DOM"/>
    <property type="match status" value="1"/>
</dbReference>
<dbReference type="GO" id="GO:0007224">
    <property type="term" value="P:smoothened signaling pathway"/>
    <property type="evidence" value="ECO:0007669"/>
    <property type="project" value="TreeGrafter"/>
</dbReference>
<dbReference type="SUPFAM" id="SSF56112">
    <property type="entry name" value="Protein kinase-like (PK-like)"/>
    <property type="match status" value="1"/>
</dbReference>
<keyword evidence="3 6" id="KW-0547">Nucleotide-binding</keyword>
<dbReference type="Ensembl" id="ENSCSET00000022215.1">
    <property type="protein sequence ID" value="ENSCSEP00000021936.1"/>
    <property type="gene ID" value="ENSCSEG00000013975.1"/>
</dbReference>
<dbReference type="SMART" id="SM00220">
    <property type="entry name" value="S_TKc"/>
    <property type="match status" value="1"/>
</dbReference>
<dbReference type="InterPro" id="IPR000719">
    <property type="entry name" value="Prot_kinase_dom"/>
</dbReference>
<proteinExistence type="inferred from homology"/>
<keyword evidence="1 7" id="KW-0723">Serine/threonine-protein kinase</keyword>
<evidence type="ECO:0000256" key="6">
    <source>
        <dbReference type="PROSITE-ProRule" id="PRU10141"/>
    </source>
</evidence>
<evidence type="ECO:0000256" key="1">
    <source>
        <dbReference type="ARBA" id="ARBA00022527"/>
    </source>
</evidence>
<reference evidence="9" key="2">
    <citation type="submission" date="2025-08" db="UniProtKB">
        <authorList>
            <consortium name="Ensembl"/>
        </authorList>
    </citation>
    <scope>IDENTIFICATION</scope>
</reference>
<dbReference type="GO" id="GO:0003713">
    <property type="term" value="F:transcription coactivator activity"/>
    <property type="evidence" value="ECO:0007669"/>
    <property type="project" value="TreeGrafter"/>
</dbReference>
<evidence type="ECO:0000256" key="7">
    <source>
        <dbReference type="RuleBase" id="RU000304"/>
    </source>
</evidence>
<sequence>ICKTRYRVMDFIGEGSFGKVAQCLDLNMGRRVALKIHKNNKHMVNESEVAILEKVRALDPDQNNIVKYIDNFRFNDISCLAFEMLDRSLWKLMEMDKFEPLSLAEIRSVTYQLLVAFEALKNIGIMHTDLKPDNIMLVNHRDHPFKVKLIDFGLALPVRKAKVGMTIQPAAYRALEVNLGLPLSESVDMWGVGCIMAFMYFGMNLFPSSCAYKWMKTITTGKHKSLPKKTSSKQDNAEERVAFFDLLKCCLHLNAEKRIRPREALSDCPPLYCMYLLAGTMTMVY</sequence>
<dbReference type="PROSITE" id="PS00107">
    <property type="entry name" value="PROTEIN_KINASE_ATP"/>
    <property type="match status" value="1"/>
</dbReference>
<evidence type="ECO:0000256" key="5">
    <source>
        <dbReference type="ARBA" id="ARBA00022840"/>
    </source>
</evidence>
<feature type="domain" description="Protein kinase" evidence="8">
    <location>
        <begin position="6"/>
        <end position="272"/>
    </location>
</feature>
<dbReference type="InterPro" id="IPR011009">
    <property type="entry name" value="Kinase-like_dom_sf"/>
</dbReference>
<evidence type="ECO:0000259" key="8">
    <source>
        <dbReference type="PROSITE" id="PS50011"/>
    </source>
</evidence>
<evidence type="ECO:0000313" key="10">
    <source>
        <dbReference type="Proteomes" id="UP000265120"/>
    </source>
</evidence>
<reference evidence="9" key="3">
    <citation type="submission" date="2025-09" db="UniProtKB">
        <authorList>
            <consortium name="Ensembl"/>
        </authorList>
    </citation>
    <scope>IDENTIFICATION</scope>
</reference>
<dbReference type="InterPro" id="IPR008271">
    <property type="entry name" value="Ser/Thr_kinase_AS"/>
</dbReference>
<keyword evidence="4" id="KW-0418">Kinase</keyword>
<dbReference type="InterPro" id="IPR017441">
    <property type="entry name" value="Protein_kinase_ATP_BS"/>
</dbReference>
<protein>
    <recommendedName>
        <fullName evidence="8">Protein kinase domain-containing protein</fullName>
    </recommendedName>
</protein>
<dbReference type="Gene3D" id="1.10.510.10">
    <property type="entry name" value="Transferase(Phosphotransferase) domain 1"/>
    <property type="match status" value="1"/>
</dbReference>
<comment type="similarity">
    <text evidence="7">Belongs to the protein kinase superfamily.</text>
</comment>
<evidence type="ECO:0000256" key="2">
    <source>
        <dbReference type="ARBA" id="ARBA00022679"/>
    </source>
</evidence>
<dbReference type="PANTHER" id="PTHR24058:SF53">
    <property type="entry name" value="HOMEODOMAIN-INTERACTING PROTEIN KINASE 2"/>
    <property type="match status" value="1"/>
</dbReference>
<dbReference type="GO" id="GO:0003714">
    <property type="term" value="F:transcription corepressor activity"/>
    <property type="evidence" value="ECO:0007669"/>
    <property type="project" value="TreeGrafter"/>
</dbReference>
<dbReference type="AlphaFoldDB" id="A0A3P8W8H8"/>
<keyword evidence="10" id="KW-1185">Reference proteome</keyword>
<dbReference type="GO" id="GO:0004713">
    <property type="term" value="F:protein tyrosine kinase activity"/>
    <property type="evidence" value="ECO:0007669"/>
    <property type="project" value="TreeGrafter"/>
</dbReference>
<dbReference type="GO" id="GO:0046332">
    <property type="term" value="F:SMAD binding"/>
    <property type="evidence" value="ECO:0007669"/>
    <property type="project" value="TreeGrafter"/>
</dbReference>
<evidence type="ECO:0000256" key="3">
    <source>
        <dbReference type="ARBA" id="ARBA00022741"/>
    </source>
</evidence>
<dbReference type="InParanoid" id="A0A3P8W8H8"/>
<reference evidence="9 10" key="1">
    <citation type="journal article" date="2014" name="Nat. Genet.">
        <title>Whole-genome sequence of a flatfish provides insights into ZW sex chromosome evolution and adaptation to a benthic lifestyle.</title>
        <authorList>
            <person name="Chen S."/>
            <person name="Zhang G."/>
            <person name="Shao C."/>
            <person name="Huang Q."/>
            <person name="Liu G."/>
            <person name="Zhang P."/>
            <person name="Song W."/>
            <person name="An N."/>
            <person name="Chalopin D."/>
            <person name="Volff J.N."/>
            <person name="Hong Y."/>
            <person name="Li Q."/>
            <person name="Sha Z."/>
            <person name="Zhou H."/>
            <person name="Xie M."/>
            <person name="Yu Q."/>
            <person name="Liu Y."/>
            <person name="Xiang H."/>
            <person name="Wang N."/>
            <person name="Wu K."/>
            <person name="Yang C."/>
            <person name="Zhou Q."/>
            <person name="Liao X."/>
            <person name="Yang L."/>
            <person name="Hu Q."/>
            <person name="Zhang J."/>
            <person name="Meng L."/>
            <person name="Jin L."/>
            <person name="Tian Y."/>
            <person name="Lian J."/>
            <person name="Yang J."/>
            <person name="Miao G."/>
            <person name="Liu S."/>
            <person name="Liang Z."/>
            <person name="Yan F."/>
            <person name="Li Y."/>
            <person name="Sun B."/>
            <person name="Zhang H."/>
            <person name="Zhang J."/>
            <person name="Zhu Y."/>
            <person name="Du M."/>
            <person name="Zhao Y."/>
            <person name="Schartl M."/>
            <person name="Tang Q."/>
            <person name="Wang J."/>
        </authorList>
    </citation>
    <scope>NUCLEOTIDE SEQUENCE</scope>
</reference>
<dbReference type="Proteomes" id="UP000265120">
    <property type="component" value="Chromosome 20"/>
</dbReference>